<reference evidence="1" key="1">
    <citation type="submission" date="2021-02" db="EMBL/GenBank/DDBJ databases">
        <authorList>
            <person name="Dougan E. K."/>
            <person name="Rhodes N."/>
            <person name="Thang M."/>
            <person name="Chan C."/>
        </authorList>
    </citation>
    <scope>NUCLEOTIDE SEQUENCE</scope>
</reference>
<comment type="caution">
    <text evidence="1">The sequence shown here is derived from an EMBL/GenBank/DDBJ whole genome shotgun (WGS) entry which is preliminary data.</text>
</comment>
<feature type="non-terminal residue" evidence="1">
    <location>
        <position position="171"/>
    </location>
</feature>
<gene>
    <name evidence="1" type="primary">MKK3</name>
    <name evidence="1" type="ORF">SNEC2469_LOCUS28214</name>
</gene>
<dbReference type="EMBL" id="CAJNJA010060855">
    <property type="protein sequence ID" value="CAE7871928.1"/>
    <property type="molecule type" value="Genomic_DNA"/>
</dbReference>
<dbReference type="Proteomes" id="UP000601435">
    <property type="component" value="Unassembled WGS sequence"/>
</dbReference>
<accession>A0A813AMU3</accession>
<name>A0A813AMU3_9DINO</name>
<evidence type="ECO:0000313" key="1">
    <source>
        <dbReference type="EMBL" id="CAE7871928.1"/>
    </source>
</evidence>
<keyword evidence="2" id="KW-1185">Reference proteome</keyword>
<protein>
    <submittedName>
        <fullName evidence="1">MKK3 protein</fullName>
    </submittedName>
</protein>
<feature type="non-terminal residue" evidence="1">
    <location>
        <position position="1"/>
    </location>
</feature>
<dbReference type="AlphaFoldDB" id="A0A813AMU3"/>
<proteinExistence type="predicted"/>
<dbReference type="OrthoDB" id="462274at2759"/>
<evidence type="ECO:0000313" key="2">
    <source>
        <dbReference type="Proteomes" id="UP000601435"/>
    </source>
</evidence>
<sequence>DILEFIGEMLGLGLPGVTQAIADAIVAELLLPQLFVLAAWHQPKPVQPWPIFDCFPDEMKPPAIVPRPSEFSMYQDMLRAMSPSPVASPAAAQDEAEPPDELDAVLAVRSIAAFLQQMRREQMTGIMVPMIQLLLWPVVPAHFAERNATRTFGWTEVRQGFVALSAGNGLE</sequence>
<organism evidence="1 2">
    <name type="scientific">Symbiodinium necroappetens</name>
    <dbReference type="NCBI Taxonomy" id="1628268"/>
    <lineage>
        <taxon>Eukaryota</taxon>
        <taxon>Sar</taxon>
        <taxon>Alveolata</taxon>
        <taxon>Dinophyceae</taxon>
        <taxon>Suessiales</taxon>
        <taxon>Symbiodiniaceae</taxon>
        <taxon>Symbiodinium</taxon>
    </lineage>
</organism>